<evidence type="ECO:0000256" key="2">
    <source>
        <dbReference type="ARBA" id="ARBA00022737"/>
    </source>
</evidence>
<evidence type="ECO:0000313" key="3">
    <source>
        <dbReference type="EMBL" id="CAH3177923.1"/>
    </source>
</evidence>
<dbReference type="PANTHER" id="PTHR15261">
    <property type="entry name" value="THROMBOSPONDIN-TYPE LAMININ G DOMAIN AND EAR REPEAT-CONTAINING"/>
    <property type="match status" value="1"/>
</dbReference>
<sequence>MFLTCYKKECGFFLWIDQPISHGIKDRLSYSPQPRVTRLQPYGEIKEMFEKHRQEAKQKAFIQHQRHTRKCDEGFEMCDNGFNSLGSPNIFHGLRYREWMHEVWESYKFYVQKMKEDSRDNPDATLCLEKDDVLRQAYYKYAREDGHHPESYRVLKVLYERHIEGKHVPFQRYVITPEEREEIENDKQLPSYSRAFAQDCSQKFHQFEKTQDLPTRGGSDVEHFTINGNRFLAFANIYSDTEEHNTDSFIYKQNDSTGNFFLYQTLGTHGSINMEYFKIGDQHYLAVANHYDGTSYRLNSVIYQWSLSQDKFVVFQSIETFGAHSFDFFEITNEQFLAISNYYNDSSHSINSFIYKWNSNEFEKIQEIATEGAVSGETFVISNETFIAFANHFTTQKQYAVQSAVFKWSGQQFVKVQSFQTYGARDVKSFSDNGSTFLAFANYRRGSSPIYKWNGSHFVLFQRIPTRGAAGLHPFMMCSQSFLGVASAYDNYNEYNTMSMVYRVSQEHFIEYQEIATQGAFGMTSFQYKGHTYLAVANRLTNLKKWNINSTLYKWA</sequence>
<dbReference type="InterPro" id="IPR005492">
    <property type="entry name" value="EPTP"/>
</dbReference>
<evidence type="ECO:0000313" key="4">
    <source>
        <dbReference type="Proteomes" id="UP001159427"/>
    </source>
</evidence>
<protein>
    <submittedName>
        <fullName evidence="3">Uncharacterized protein</fullName>
    </submittedName>
</protein>
<dbReference type="PANTHER" id="PTHR15261:SF4">
    <property type="entry name" value="THROMBOSPONDIN-TYPE LAMININ G DOMAIN AND EAR REPEAT-CONTAINING PROTEIN"/>
    <property type="match status" value="1"/>
</dbReference>
<gene>
    <name evidence="3" type="ORF">PEVE_00011522</name>
</gene>
<name>A0ABN8RG97_9CNID</name>
<organism evidence="3 4">
    <name type="scientific">Porites evermanni</name>
    <dbReference type="NCBI Taxonomy" id="104178"/>
    <lineage>
        <taxon>Eukaryota</taxon>
        <taxon>Metazoa</taxon>
        <taxon>Cnidaria</taxon>
        <taxon>Anthozoa</taxon>
        <taxon>Hexacorallia</taxon>
        <taxon>Scleractinia</taxon>
        <taxon>Fungiina</taxon>
        <taxon>Poritidae</taxon>
        <taxon>Porites</taxon>
    </lineage>
</organism>
<dbReference type="PROSITE" id="PS50912">
    <property type="entry name" value="EAR"/>
    <property type="match status" value="7"/>
</dbReference>
<dbReference type="EMBL" id="CALNXI010001830">
    <property type="protein sequence ID" value="CAH3177923.1"/>
    <property type="molecule type" value="Genomic_DNA"/>
</dbReference>
<reference evidence="3 4" key="1">
    <citation type="submission" date="2022-05" db="EMBL/GenBank/DDBJ databases">
        <authorList>
            <consortium name="Genoscope - CEA"/>
            <person name="William W."/>
        </authorList>
    </citation>
    <scope>NUCLEOTIDE SEQUENCE [LARGE SCALE GENOMIC DNA]</scope>
</reference>
<keyword evidence="2" id="KW-0677">Repeat</keyword>
<keyword evidence="1" id="KW-0732">Signal</keyword>
<comment type="caution">
    <text evidence="3">The sequence shown here is derived from an EMBL/GenBank/DDBJ whole genome shotgun (WGS) entry which is preliminary data.</text>
</comment>
<dbReference type="Pfam" id="PF03736">
    <property type="entry name" value="EPTP"/>
    <property type="match status" value="6"/>
</dbReference>
<evidence type="ECO:0000256" key="1">
    <source>
        <dbReference type="ARBA" id="ARBA00022729"/>
    </source>
</evidence>
<dbReference type="InterPro" id="IPR009039">
    <property type="entry name" value="EAR"/>
</dbReference>
<dbReference type="SUPFAM" id="SSF82171">
    <property type="entry name" value="DPP6 N-terminal domain-like"/>
    <property type="match status" value="1"/>
</dbReference>
<proteinExistence type="predicted"/>
<keyword evidence="4" id="KW-1185">Reference proteome</keyword>
<accession>A0ABN8RG97</accession>
<dbReference type="Proteomes" id="UP001159427">
    <property type="component" value="Unassembled WGS sequence"/>
</dbReference>